<accession>A0A7W7KFX6</accession>
<reference evidence="4 5" key="1">
    <citation type="submission" date="2020-08" db="EMBL/GenBank/DDBJ databases">
        <title>Functional genomics of gut bacteria from endangered species of beetles.</title>
        <authorList>
            <person name="Carlos-Shanley C."/>
        </authorList>
    </citation>
    <scope>NUCLEOTIDE SEQUENCE [LARGE SCALE GENOMIC DNA]</scope>
    <source>
        <strain evidence="4 5">S00179</strain>
    </source>
</reference>
<feature type="region of interest" description="Disordered" evidence="1">
    <location>
        <begin position="291"/>
        <end position="312"/>
    </location>
</feature>
<evidence type="ECO:0000313" key="5">
    <source>
        <dbReference type="Proteomes" id="UP000566995"/>
    </source>
</evidence>
<dbReference type="InterPro" id="IPR036465">
    <property type="entry name" value="vWFA_dom_sf"/>
</dbReference>
<dbReference type="Pfam" id="PF13203">
    <property type="entry name" value="DUF2201_N"/>
    <property type="match status" value="1"/>
</dbReference>
<dbReference type="EMBL" id="JACHLI010000001">
    <property type="protein sequence ID" value="MBB4861553.1"/>
    <property type="molecule type" value="Genomic_DNA"/>
</dbReference>
<name>A0A7W7KFX6_PSENT</name>
<evidence type="ECO:0000313" key="4">
    <source>
        <dbReference type="EMBL" id="MBB4861553.1"/>
    </source>
</evidence>
<dbReference type="RefSeq" id="WP_184585811.1">
    <property type="nucleotide sequence ID" value="NZ_JACHLI010000001.1"/>
</dbReference>
<feature type="compositionally biased region" description="Acidic residues" evidence="1">
    <location>
        <begin position="494"/>
        <end position="504"/>
    </location>
</feature>
<dbReference type="AlphaFoldDB" id="A0A7W7KFX6"/>
<dbReference type="SUPFAM" id="SSF53300">
    <property type="entry name" value="vWA-like"/>
    <property type="match status" value="1"/>
</dbReference>
<dbReference type="Pfam" id="PF09967">
    <property type="entry name" value="DUF2201"/>
    <property type="match status" value="1"/>
</dbReference>
<dbReference type="PANTHER" id="PTHR38730:SF1">
    <property type="entry name" value="SLL7028 PROTEIN"/>
    <property type="match status" value="1"/>
</dbReference>
<feature type="compositionally biased region" description="Low complexity" evidence="1">
    <location>
        <begin position="518"/>
        <end position="537"/>
    </location>
</feature>
<sequence>MSSAIPNVKNMKTFKPVMAESDPEFKKKLSLLLYTLRQYSPFLAYMTQNMYIAGHTESVPTAAVSPKGVMVYNETFMKSLSTGELLFVMIHEALHPALDFWQRFSGLNHVMANKAHDYVINDIILSMSANMNYSKMDGTVKSLKIQKPKGALHKAEWAGWSGEAVYLELYGAVQKKAKEIEEERKKILADPERKAEYERLRHIQKELRNSMREGHKLLEKFNGRLREKAGTARRDAALERIERNQRELTELTDAIRDGNGSLGMTYGNEHHYDAHGAPVVNGESLPEPMYGARQPQGRGASAGYEAEAKEPRQDRLLKELSAKAIESFKDYMAAEERRIASEYDKVPNGTTREQHLEAYSNTLDQLVKDYVYRATQEEPEDQNDMAGPDQPGQESDEPQSKGNNPGQDDSSEPEQGKEESPENGDGNQPEQGDGAEGKNADGEPGDGTEPGDGNQPGEEAENGNDGSSESEGMGAPGEKGEQGKPQRARGETGDLFDDLSDDQEGADHGADGEEPGQDGDQQGKAGQKPGKGQEPGQNGTGQGQGGVEPGDGDREPGEGYDSDLDGNGGELGEDPAAGGNGGEPTDPSGQPAQRSGGGEGDGPISESDALENATDALENLSTAITDALTGQGNGMEGIDSDMASGTDPMSRGAFDEAMRKVLGEDGDEFDGDITMDCDDIPGNPFKNETPKETEQRNKSMLQKAVQADREENGGRGWGSMPGHARDLITTIIHPKPTFTQNIKREVGKYGRPTRSSRCVPDKRNTFMPLMGIKPGKLKDDAFIYILMDTSGSMKNPEDAKSIQLALGLIQSLATSKKLEIKVVMCDAGVSRVLNTREALKEIRERQFDAQGGAGSDFTPAFEYIWADMKKTQSGFKCPIICFTDGGITVPEKQPLGLRHQVMWVTRPLQQPPTKEWGEHFPMDDI</sequence>
<protein>
    <submittedName>
        <fullName evidence="4">Putative metal-dependent peptidase</fullName>
    </submittedName>
</protein>
<comment type="caution">
    <text evidence="4">The sequence shown here is derived from an EMBL/GenBank/DDBJ whole genome shotgun (WGS) entry which is preliminary data.</text>
</comment>
<dbReference type="PANTHER" id="PTHR38730">
    <property type="entry name" value="SLL7028 PROTEIN"/>
    <property type="match status" value="1"/>
</dbReference>
<dbReference type="Proteomes" id="UP000566995">
    <property type="component" value="Unassembled WGS sequence"/>
</dbReference>
<gene>
    <name evidence="4" type="ORF">HNP46_000364</name>
</gene>
<feature type="region of interest" description="Disordered" evidence="1">
    <location>
        <begin position="377"/>
        <end position="651"/>
    </location>
</feature>
<dbReference type="InterPro" id="IPR025154">
    <property type="entry name" value="Put_metallopeptidase_dom"/>
</dbReference>
<evidence type="ECO:0000256" key="1">
    <source>
        <dbReference type="SAM" id="MobiDB-lite"/>
    </source>
</evidence>
<feature type="compositionally biased region" description="Polar residues" evidence="1">
    <location>
        <begin position="619"/>
        <end position="630"/>
    </location>
</feature>
<evidence type="ECO:0000259" key="3">
    <source>
        <dbReference type="Pfam" id="PF13203"/>
    </source>
</evidence>
<dbReference type="InterPro" id="IPR018698">
    <property type="entry name" value="VWA-like_dom"/>
</dbReference>
<feature type="compositionally biased region" description="Basic and acidic residues" evidence="1">
    <location>
        <begin position="478"/>
        <end position="492"/>
    </location>
</feature>
<organism evidence="4 5">
    <name type="scientific">Pseudomonas nitroreducens</name>
    <dbReference type="NCBI Taxonomy" id="46680"/>
    <lineage>
        <taxon>Bacteria</taxon>
        <taxon>Pseudomonadati</taxon>
        <taxon>Pseudomonadota</taxon>
        <taxon>Gammaproteobacteria</taxon>
        <taxon>Pseudomonadales</taxon>
        <taxon>Pseudomonadaceae</taxon>
        <taxon>Pseudomonas</taxon>
    </lineage>
</organism>
<evidence type="ECO:0000259" key="2">
    <source>
        <dbReference type="Pfam" id="PF09967"/>
    </source>
</evidence>
<proteinExistence type="predicted"/>
<feature type="domain" description="Putative metallopeptidase" evidence="3">
    <location>
        <begin position="35"/>
        <end position="236"/>
    </location>
</feature>
<feature type="domain" description="VWA-like" evidence="2">
    <location>
        <begin position="785"/>
        <end position="918"/>
    </location>
</feature>
<feature type="compositionally biased region" description="Gly residues" evidence="1">
    <location>
        <begin position="538"/>
        <end position="549"/>
    </location>
</feature>